<dbReference type="RefSeq" id="WP_089357858.1">
    <property type="nucleotide sequence ID" value="NZ_FZPD01000005.1"/>
</dbReference>
<keyword evidence="2" id="KW-1185">Reference proteome</keyword>
<dbReference type="AlphaFoldDB" id="A0A239LDX7"/>
<reference evidence="1 2" key="1">
    <citation type="submission" date="2017-06" db="EMBL/GenBank/DDBJ databases">
        <authorList>
            <person name="Kim H.J."/>
            <person name="Triplett B.A."/>
        </authorList>
    </citation>
    <scope>NUCLEOTIDE SEQUENCE [LARGE SCALE GENOMIC DNA]</scope>
    <source>
        <strain evidence="1 2">DSM 19307</strain>
    </source>
</reference>
<evidence type="ECO:0000313" key="1">
    <source>
        <dbReference type="EMBL" id="SNT28525.1"/>
    </source>
</evidence>
<sequence length="192" mass="22077">MDYFSTDKLVKPEKGDLLISEPYLPDPNFDRTVVFLCEHDDNGTFGFVLNNKANVGLKEVIDEVGDYPADLFVGGPVEHDTLHFIHREAELIPTSREVIQGVYWGGDFNKLTEMMNTRAIRAEDVRFFIGYSGWAPGQLMDEMKAKSWIVLKNPTPEMIFDWDNQDLWKACLNTMGGKYRLMSNYPKDPRMN</sequence>
<dbReference type="InterPro" id="IPR003774">
    <property type="entry name" value="AlgH-like"/>
</dbReference>
<dbReference type="PANTHER" id="PTHR31984:SF17">
    <property type="entry name" value="TRANSCRIPTIONAL REGULATOR"/>
    <property type="match status" value="1"/>
</dbReference>
<dbReference type="OrthoDB" id="9807486at2"/>
<dbReference type="Pfam" id="PF02622">
    <property type="entry name" value="DUF179"/>
    <property type="match status" value="1"/>
</dbReference>
<accession>A0A239LDX7</accession>
<dbReference type="Gene3D" id="3.40.1740.10">
    <property type="entry name" value="VC0467-like"/>
    <property type="match status" value="1"/>
</dbReference>
<evidence type="ECO:0000313" key="2">
    <source>
        <dbReference type="Proteomes" id="UP000198393"/>
    </source>
</evidence>
<dbReference type="SUPFAM" id="SSF143456">
    <property type="entry name" value="VC0467-like"/>
    <property type="match status" value="1"/>
</dbReference>
<protein>
    <submittedName>
        <fullName evidence="1">Putative transcriptional regulator</fullName>
    </submittedName>
</protein>
<proteinExistence type="predicted"/>
<name>A0A239LDX7_EKHLU</name>
<organism evidence="1 2">
    <name type="scientific">Ekhidna lutea</name>
    <dbReference type="NCBI Taxonomy" id="447679"/>
    <lineage>
        <taxon>Bacteria</taxon>
        <taxon>Pseudomonadati</taxon>
        <taxon>Bacteroidota</taxon>
        <taxon>Cytophagia</taxon>
        <taxon>Cytophagales</taxon>
        <taxon>Reichenbachiellaceae</taxon>
        <taxon>Ekhidna</taxon>
    </lineage>
</organism>
<dbReference type="EMBL" id="FZPD01000005">
    <property type="protein sequence ID" value="SNT28525.1"/>
    <property type="molecule type" value="Genomic_DNA"/>
</dbReference>
<dbReference type="Proteomes" id="UP000198393">
    <property type="component" value="Unassembled WGS sequence"/>
</dbReference>
<gene>
    <name evidence="1" type="ORF">SAMN05421640_3183</name>
</gene>
<dbReference type="PANTHER" id="PTHR31984">
    <property type="entry name" value="TRANSPORTER, PUTATIVE (DUF179)-RELATED"/>
    <property type="match status" value="1"/>
</dbReference>